<keyword evidence="2" id="KW-1185">Reference proteome</keyword>
<proteinExistence type="predicted"/>
<reference evidence="1" key="1">
    <citation type="submission" date="2023-11" db="EMBL/GenBank/DDBJ databases">
        <authorList>
            <person name="Poullet M."/>
        </authorList>
    </citation>
    <scope>NUCLEOTIDE SEQUENCE</scope>
    <source>
        <strain evidence="1">E1834</strain>
    </source>
</reference>
<accession>A0ACB0Z440</accession>
<dbReference type="Proteomes" id="UP001497535">
    <property type="component" value="Unassembled WGS sequence"/>
</dbReference>
<evidence type="ECO:0000313" key="1">
    <source>
        <dbReference type="EMBL" id="CAK5073364.1"/>
    </source>
</evidence>
<evidence type="ECO:0000313" key="2">
    <source>
        <dbReference type="Proteomes" id="UP001497535"/>
    </source>
</evidence>
<protein>
    <submittedName>
        <fullName evidence="1">Uncharacterized protein</fullName>
    </submittedName>
</protein>
<name>A0ACB0Z440_MELEN</name>
<comment type="caution">
    <text evidence="1">The sequence shown here is derived from an EMBL/GenBank/DDBJ whole genome shotgun (WGS) entry which is preliminary data.</text>
</comment>
<gene>
    <name evidence="1" type="ORF">MENTE1834_LOCUS20029</name>
</gene>
<organism evidence="1 2">
    <name type="scientific">Meloidogyne enterolobii</name>
    <name type="common">Root-knot nematode worm</name>
    <name type="synonym">Meloidogyne mayaguensis</name>
    <dbReference type="NCBI Taxonomy" id="390850"/>
    <lineage>
        <taxon>Eukaryota</taxon>
        <taxon>Metazoa</taxon>
        <taxon>Ecdysozoa</taxon>
        <taxon>Nematoda</taxon>
        <taxon>Chromadorea</taxon>
        <taxon>Rhabditida</taxon>
        <taxon>Tylenchina</taxon>
        <taxon>Tylenchomorpha</taxon>
        <taxon>Tylenchoidea</taxon>
        <taxon>Meloidogynidae</taxon>
        <taxon>Meloidogyninae</taxon>
        <taxon>Meloidogyne</taxon>
    </lineage>
</organism>
<sequence length="42" mass="4454">MGAVVVLFLFAVVGAVAGAYKYGYLDPYVEQLQQAMGQKSGN</sequence>
<dbReference type="EMBL" id="CAVMJV010000023">
    <property type="protein sequence ID" value="CAK5073364.1"/>
    <property type="molecule type" value="Genomic_DNA"/>
</dbReference>